<evidence type="ECO:0000313" key="1">
    <source>
        <dbReference type="EMBL" id="MBD4339921.1"/>
    </source>
</evidence>
<proteinExistence type="predicted"/>
<dbReference type="AlphaFoldDB" id="A0A8I0H645"/>
<name>A0A8I0H645_XANCI</name>
<comment type="caution">
    <text evidence="1">The sequence shown here is derived from an EMBL/GenBank/DDBJ whole genome shotgun (WGS) entry which is preliminary data.</text>
</comment>
<sequence length="83" mass="8966">MIRDNPGACNIQMLAFRHGAADPRKTGSYSDPVPYYLKGRANILFADGHSAPKSVVDMALPGNPVYGRFTSAKTADCGYDRTT</sequence>
<evidence type="ECO:0000313" key="2">
    <source>
        <dbReference type="Proteomes" id="UP000653002"/>
    </source>
</evidence>
<accession>A0A8I0H645</accession>
<gene>
    <name evidence="1" type="ORF">GUH15_28515</name>
</gene>
<reference evidence="1" key="1">
    <citation type="submission" date="2020-01" db="EMBL/GenBank/DDBJ databases">
        <authorList>
            <person name="Richard D."/>
        </authorList>
    </citation>
    <scope>NUCLEOTIDE SEQUENCE</scope>
    <source>
        <strain evidence="1">JP541</strain>
    </source>
</reference>
<dbReference type="EMBL" id="JAABFR010002465">
    <property type="protein sequence ID" value="MBD4339921.1"/>
    <property type="molecule type" value="Genomic_DNA"/>
</dbReference>
<dbReference type="Proteomes" id="UP000653002">
    <property type="component" value="Unassembled WGS sequence"/>
</dbReference>
<organism evidence="1 2">
    <name type="scientific">Xanthomonas citri pv. citri</name>
    <dbReference type="NCBI Taxonomy" id="611301"/>
    <lineage>
        <taxon>Bacteria</taxon>
        <taxon>Pseudomonadati</taxon>
        <taxon>Pseudomonadota</taxon>
        <taxon>Gammaproteobacteria</taxon>
        <taxon>Lysobacterales</taxon>
        <taxon>Lysobacteraceae</taxon>
        <taxon>Xanthomonas</taxon>
    </lineage>
</organism>
<feature type="non-terminal residue" evidence="1">
    <location>
        <position position="83"/>
    </location>
</feature>
<protein>
    <submittedName>
        <fullName evidence="1">Uncharacterized protein</fullName>
    </submittedName>
</protein>